<evidence type="ECO:0000256" key="7">
    <source>
        <dbReference type="ARBA" id="ARBA00022840"/>
    </source>
</evidence>
<keyword evidence="5 9" id="KW-0547">Nucleotide-binding</keyword>
<accession>A0ABQ5UPX8</accession>
<gene>
    <name evidence="10" type="ORF">GCM10007879_13800</name>
</gene>
<dbReference type="Gene3D" id="3.40.50.300">
    <property type="entry name" value="P-loop containing nucleotide triphosphate hydrolases"/>
    <property type="match status" value="1"/>
</dbReference>
<evidence type="ECO:0000256" key="2">
    <source>
        <dbReference type="ARBA" id="ARBA00008420"/>
    </source>
</evidence>
<dbReference type="EMBL" id="BSNI01000002">
    <property type="protein sequence ID" value="GLQ17131.1"/>
    <property type="molecule type" value="Genomic_DNA"/>
</dbReference>
<dbReference type="RefSeq" id="WP_284363050.1">
    <property type="nucleotide sequence ID" value="NZ_BSNI01000002.1"/>
</dbReference>
<comment type="catalytic activity">
    <reaction evidence="8 9">
        <text>D-gluconate + ATP = 6-phospho-D-gluconate + ADP + H(+)</text>
        <dbReference type="Rhea" id="RHEA:19433"/>
        <dbReference type="ChEBI" id="CHEBI:15378"/>
        <dbReference type="ChEBI" id="CHEBI:18391"/>
        <dbReference type="ChEBI" id="CHEBI:30616"/>
        <dbReference type="ChEBI" id="CHEBI:58759"/>
        <dbReference type="ChEBI" id="CHEBI:456216"/>
        <dbReference type="EC" id="2.7.1.12"/>
    </reaction>
</comment>
<comment type="pathway">
    <text evidence="1">Carbohydrate acid metabolism.</text>
</comment>
<dbReference type="Proteomes" id="UP001161405">
    <property type="component" value="Unassembled WGS sequence"/>
</dbReference>
<proteinExistence type="inferred from homology"/>
<evidence type="ECO:0000313" key="11">
    <source>
        <dbReference type="Proteomes" id="UP001161405"/>
    </source>
</evidence>
<evidence type="ECO:0000256" key="3">
    <source>
        <dbReference type="ARBA" id="ARBA00012054"/>
    </source>
</evidence>
<comment type="caution">
    <text evidence="10">The sequence shown here is derived from an EMBL/GenBank/DDBJ whole genome shotgun (WGS) entry which is preliminary data.</text>
</comment>
<evidence type="ECO:0000256" key="5">
    <source>
        <dbReference type="ARBA" id="ARBA00022741"/>
    </source>
</evidence>
<comment type="similarity">
    <text evidence="2 9">Belongs to the gluconokinase GntK/GntV family.</text>
</comment>
<dbReference type="PANTHER" id="PTHR43442">
    <property type="entry name" value="GLUCONOKINASE-RELATED"/>
    <property type="match status" value="1"/>
</dbReference>
<evidence type="ECO:0000256" key="8">
    <source>
        <dbReference type="ARBA" id="ARBA00048090"/>
    </source>
</evidence>
<sequence length="167" mass="17992">MTSRNAIFVIGVSGTGKSTIARAIAHEIDGIFLDADDFHPSENVAAMSNGIPLTDEMRVGWLGTVVAAANEASNARVAFACSALKKAYRDIIRKNVVGCRFVFLDVDRATLQTRMANRPGHYMPVSLLDSQLDTLERPSQTESDVLVVDGTLSIEEIVAKVLDIAAN</sequence>
<keyword evidence="6 9" id="KW-0418">Kinase</keyword>
<dbReference type="PANTHER" id="PTHR43442:SF3">
    <property type="entry name" value="GLUCONOKINASE-RELATED"/>
    <property type="match status" value="1"/>
</dbReference>
<dbReference type="CDD" id="cd02021">
    <property type="entry name" value="GntK"/>
    <property type="match status" value="1"/>
</dbReference>
<reference evidence="10" key="2">
    <citation type="submission" date="2023-01" db="EMBL/GenBank/DDBJ databases">
        <title>Draft genome sequence of Maritalea porphyrae strain NBRC 107169.</title>
        <authorList>
            <person name="Sun Q."/>
            <person name="Mori K."/>
        </authorList>
    </citation>
    <scope>NUCLEOTIDE SEQUENCE</scope>
    <source>
        <strain evidence="10">NBRC 107169</strain>
    </source>
</reference>
<dbReference type="InterPro" id="IPR027417">
    <property type="entry name" value="P-loop_NTPase"/>
</dbReference>
<evidence type="ECO:0000256" key="1">
    <source>
        <dbReference type="ARBA" id="ARBA00004761"/>
    </source>
</evidence>
<name>A0ABQ5UPX8_9HYPH</name>
<dbReference type="EC" id="2.7.1.12" evidence="3 9"/>
<evidence type="ECO:0000256" key="4">
    <source>
        <dbReference type="ARBA" id="ARBA00022679"/>
    </source>
</evidence>
<dbReference type="SUPFAM" id="SSF52540">
    <property type="entry name" value="P-loop containing nucleoside triphosphate hydrolases"/>
    <property type="match status" value="1"/>
</dbReference>
<reference evidence="10" key="1">
    <citation type="journal article" date="2014" name="Int. J. Syst. Evol. Microbiol.">
        <title>Complete genome of a new Firmicutes species belonging to the dominant human colonic microbiota ('Ruminococcus bicirculans') reveals two chromosomes and a selective capacity to utilize plant glucans.</title>
        <authorList>
            <consortium name="NISC Comparative Sequencing Program"/>
            <person name="Wegmann U."/>
            <person name="Louis P."/>
            <person name="Goesmann A."/>
            <person name="Henrissat B."/>
            <person name="Duncan S.H."/>
            <person name="Flint H.J."/>
        </authorList>
    </citation>
    <scope>NUCLEOTIDE SEQUENCE</scope>
    <source>
        <strain evidence="10">NBRC 107169</strain>
    </source>
</reference>
<organism evidence="10 11">
    <name type="scientific">Maritalea porphyrae</name>
    <dbReference type="NCBI Taxonomy" id="880732"/>
    <lineage>
        <taxon>Bacteria</taxon>
        <taxon>Pseudomonadati</taxon>
        <taxon>Pseudomonadota</taxon>
        <taxon>Alphaproteobacteria</taxon>
        <taxon>Hyphomicrobiales</taxon>
        <taxon>Devosiaceae</taxon>
        <taxon>Maritalea</taxon>
    </lineage>
</organism>
<keyword evidence="4 9" id="KW-0808">Transferase</keyword>
<evidence type="ECO:0000256" key="9">
    <source>
        <dbReference type="RuleBase" id="RU363066"/>
    </source>
</evidence>
<evidence type="ECO:0000313" key="10">
    <source>
        <dbReference type="EMBL" id="GLQ17131.1"/>
    </source>
</evidence>
<keyword evidence="7 9" id="KW-0067">ATP-binding</keyword>
<protein>
    <recommendedName>
        <fullName evidence="3 9">Gluconokinase</fullName>
        <ecNumber evidence="3 9">2.7.1.12</ecNumber>
    </recommendedName>
</protein>
<dbReference type="InterPro" id="IPR006001">
    <property type="entry name" value="Therm_gnt_kin"/>
</dbReference>
<dbReference type="Pfam" id="PF13671">
    <property type="entry name" value="AAA_33"/>
    <property type="match status" value="1"/>
</dbReference>
<evidence type="ECO:0000256" key="6">
    <source>
        <dbReference type="ARBA" id="ARBA00022777"/>
    </source>
</evidence>
<keyword evidence="11" id="KW-1185">Reference proteome</keyword>
<dbReference type="NCBIfam" id="TIGR01313">
    <property type="entry name" value="therm_gnt_kin"/>
    <property type="match status" value="1"/>
</dbReference>